<name>A0ABQ6C4D3_9BURK</name>
<evidence type="ECO:0000313" key="3">
    <source>
        <dbReference type="Proteomes" id="UP001156903"/>
    </source>
</evidence>
<evidence type="ECO:0000256" key="1">
    <source>
        <dbReference type="PROSITE-ProRule" id="PRU00339"/>
    </source>
</evidence>
<evidence type="ECO:0000313" key="2">
    <source>
        <dbReference type="EMBL" id="GLS14453.1"/>
    </source>
</evidence>
<protein>
    <submittedName>
        <fullName evidence="2">Type IV pilus biogenesis/stability protein PilW</fullName>
    </submittedName>
</protein>
<dbReference type="EMBL" id="BSPB01000012">
    <property type="protein sequence ID" value="GLS14453.1"/>
    <property type="molecule type" value="Genomic_DNA"/>
</dbReference>
<dbReference type="InterPro" id="IPR019734">
    <property type="entry name" value="TPR_rpt"/>
</dbReference>
<dbReference type="SUPFAM" id="SSF48452">
    <property type="entry name" value="TPR-like"/>
    <property type="match status" value="1"/>
</dbReference>
<comment type="caution">
    <text evidence="2">The sequence shown here is derived from an EMBL/GenBank/DDBJ whole genome shotgun (WGS) entry which is preliminary data.</text>
</comment>
<sequence>MTSTPLHTVFLTPSGAGRRMVPRWIWCLGAVVVLAGCAGTPSAPDTTGSGVVPITASDEPEARKRARIRLELASGYFEQGQTEVALDEVKQSLATDPGFGQAYVLRGLIFMRLNDPRLAEESFQRALQINPRDPDALHNYGWFACQTERYREAIDMFQRALASPVYGGQARTLMAKGVCQIRMGQLAEAEGSLVRAYELDAGNPITGFNLASLLYRRGEYTKAQFYARRLNNSELANAETLWLGIRIEHQLRNTEAQEQLAQQLQRRYPQSREWAAYQRGAFND</sequence>
<feature type="repeat" description="TPR" evidence="1">
    <location>
        <begin position="100"/>
        <end position="133"/>
    </location>
</feature>
<proteinExistence type="predicted"/>
<dbReference type="PROSITE" id="PS50005">
    <property type="entry name" value="TPR"/>
    <property type="match status" value="1"/>
</dbReference>
<organism evidence="2 3">
    <name type="scientific">Hydrogenophaga electricum</name>
    <dbReference type="NCBI Taxonomy" id="1230953"/>
    <lineage>
        <taxon>Bacteria</taxon>
        <taxon>Pseudomonadati</taxon>
        <taxon>Pseudomonadota</taxon>
        <taxon>Betaproteobacteria</taxon>
        <taxon>Burkholderiales</taxon>
        <taxon>Comamonadaceae</taxon>
        <taxon>Hydrogenophaga</taxon>
    </lineage>
</organism>
<reference evidence="3" key="1">
    <citation type="journal article" date="2019" name="Int. J. Syst. Evol. Microbiol.">
        <title>The Global Catalogue of Microorganisms (GCM) 10K type strain sequencing project: providing services to taxonomists for standard genome sequencing and annotation.</title>
        <authorList>
            <consortium name="The Broad Institute Genomics Platform"/>
            <consortium name="The Broad Institute Genome Sequencing Center for Infectious Disease"/>
            <person name="Wu L."/>
            <person name="Ma J."/>
        </authorList>
    </citation>
    <scope>NUCLEOTIDE SEQUENCE [LARGE SCALE GENOMIC DNA]</scope>
    <source>
        <strain evidence="3">NBRC 109341</strain>
    </source>
</reference>
<dbReference type="Gene3D" id="1.25.40.10">
    <property type="entry name" value="Tetratricopeptide repeat domain"/>
    <property type="match status" value="1"/>
</dbReference>
<keyword evidence="1" id="KW-0802">TPR repeat</keyword>
<dbReference type="PANTHER" id="PTHR12558:SF13">
    <property type="entry name" value="CELL DIVISION CYCLE PROTEIN 27 HOMOLOG"/>
    <property type="match status" value="1"/>
</dbReference>
<accession>A0ABQ6C4D3</accession>
<keyword evidence="3" id="KW-1185">Reference proteome</keyword>
<dbReference type="SMART" id="SM00028">
    <property type="entry name" value="TPR"/>
    <property type="match status" value="4"/>
</dbReference>
<dbReference type="Pfam" id="PF13432">
    <property type="entry name" value="TPR_16"/>
    <property type="match status" value="2"/>
</dbReference>
<dbReference type="Proteomes" id="UP001156903">
    <property type="component" value="Unassembled WGS sequence"/>
</dbReference>
<dbReference type="InterPro" id="IPR011990">
    <property type="entry name" value="TPR-like_helical_dom_sf"/>
</dbReference>
<dbReference type="InterPro" id="IPR013360">
    <property type="entry name" value="Pilus_4_PilW"/>
</dbReference>
<dbReference type="PANTHER" id="PTHR12558">
    <property type="entry name" value="CELL DIVISION CYCLE 16,23,27"/>
    <property type="match status" value="1"/>
</dbReference>
<dbReference type="NCBIfam" id="TIGR02521">
    <property type="entry name" value="type_IV_pilW"/>
    <property type="match status" value="1"/>
</dbReference>
<gene>
    <name evidence="2" type="primary">pilF</name>
    <name evidence="2" type="ORF">GCM10007935_18840</name>
</gene>